<accession>A0ABT2FQK3</accession>
<feature type="transmembrane region" description="Helical" evidence="1">
    <location>
        <begin position="47"/>
        <end position="78"/>
    </location>
</feature>
<dbReference type="EMBL" id="JAKOGG010000024">
    <property type="protein sequence ID" value="MCS4558618.1"/>
    <property type="molecule type" value="Genomic_DNA"/>
</dbReference>
<keyword evidence="1" id="KW-1133">Transmembrane helix</keyword>
<evidence type="ECO:0000313" key="3">
    <source>
        <dbReference type="Proteomes" id="UP001201549"/>
    </source>
</evidence>
<name>A0ABT2FQK3_9GAMM</name>
<dbReference type="RefSeq" id="WP_238898436.1">
    <property type="nucleotide sequence ID" value="NZ_JAKOGG010000024.1"/>
</dbReference>
<proteinExistence type="predicted"/>
<keyword evidence="1" id="KW-0472">Membrane</keyword>
<reference evidence="3" key="2">
    <citation type="submission" date="2023-07" db="EMBL/GenBank/DDBJ databases">
        <title>Shewanella mangrovi sp. nov., an acetaldehyde- degrading bacterium isolated from mangrove sediment.</title>
        <authorList>
            <person name="Liu Y."/>
        </authorList>
    </citation>
    <scope>NUCLEOTIDE SEQUENCE [LARGE SCALE GENOMIC DNA]</scope>
    <source>
        <strain evidence="3">C32</strain>
    </source>
</reference>
<organism evidence="2 3">
    <name type="scientific">Shewanella electrica</name>
    <dbReference type="NCBI Taxonomy" id="515560"/>
    <lineage>
        <taxon>Bacteria</taxon>
        <taxon>Pseudomonadati</taxon>
        <taxon>Pseudomonadota</taxon>
        <taxon>Gammaproteobacteria</taxon>
        <taxon>Alteromonadales</taxon>
        <taxon>Shewanellaceae</taxon>
        <taxon>Shewanella</taxon>
    </lineage>
</organism>
<feature type="transmembrane region" description="Helical" evidence="1">
    <location>
        <begin position="101"/>
        <end position="122"/>
    </location>
</feature>
<reference evidence="2 3" key="1">
    <citation type="submission" date="2022-02" db="EMBL/GenBank/DDBJ databases">
        <authorList>
            <person name="Zhuang L."/>
        </authorList>
    </citation>
    <scope>NUCLEOTIDE SEQUENCE [LARGE SCALE GENOMIC DNA]</scope>
    <source>
        <strain evidence="2 3">C32</strain>
    </source>
</reference>
<comment type="caution">
    <text evidence="2">The sequence shown here is derived from an EMBL/GenBank/DDBJ whole genome shotgun (WGS) entry which is preliminary data.</text>
</comment>
<evidence type="ECO:0000256" key="1">
    <source>
        <dbReference type="SAM" id="Phobius"/>
    </source>
</evidence>
<keyword evidence="1" id="KW-0812">Transmembrane</keyword>
<protein>
    <submittedName>
        <fullName evidence="2">Uncharacterized protein</fullName>
    </submittedName>
</protein>
<gene>
    <name evidence="2" type="ORF">L9G74_19450</name>
</gene>
<feature type="transmembrane region" description="Helical" evidence="1">
    <location>
        <begin position="7"/>
        <end position="27"/>
    </location>
</feature>
<sequence length="175" mass="19217">MSKQVGIISSAMALMALDVDLVLYLLFTSASDSSPLSNKASIQYVTMLTLQMILLGLNSMLTKLLVTLLVVVIGWKVVAKRQSASKMIDTSNSSSFYNKKLTAAVAVALLFVAVGIVGWQWWLGFEQVHVTIVSPQHGTKETYTVRKRDIGDSKIVTIDGITIRLSQQERIEITP</sequence>
<keyword evidence="3" id="KW-1185">Reference proteome</keyword>
<evidence type="ECO:0000313" key="2">
    <source>
        <dbReference type="EMBL" id="MCS4558618.1"/>
    </source>
</evidence>
<dbReference type="Proteomes" id="UP001201549">
    <property type="component" value="Unassembled WGS sequence"/>
</dbReference>